<proteinExistence type="inferred from homology"/>
<dbReference type="Gene3D" id="3.40.50.1820">
    <property type="entry name" value="alpha/beta hydrolase"/>
    <property type="match status" value="1"/>
</dbReference>
<dbReference type="InterPro" id="IPR029058">
    <property type="entry name" value="AB_hydrolase_fold"/>
</dbReference>
<comment type="similarity">
    <text evidence="1 3">Belongs to the type-B carboxylesterase/lipase family.</text>
</comment>
<dbReference type="InterPro" id="IPR002018">
    <property type="entry name" value="CarbesteraseB"/>
</dbReference>
<feature type="non-terminal residue" evidence="5">
    <location>
        <position position="1"/>
    </location>
</feature>
<dbReference type="EMBL" id="ML211123">
    <property type="protein sequence ID" value="TFK88162.1"/>
    <property type="molecule type" value="Genomic_DNA"/>
</dbReference>
<sequence length="554" mass="59638">MLLELSGTSLLVLLGAWFTPWNRTFISGPAAVNVQDRPSVRLDHATVTGLKTDALEYFLGVPYAQPPVGDLRLRPPQLIESYDGEIDATAYGHPCLSQPIDVVSSFPPEVIVGMTPFFEALAPSANVTESEDCLQVNIVRPSNVSADTKLPVVFWIHGGAFVQGSNAISLYNGTRFVERSVELDEPVIFVAINYRLYVLGFLGGREVKDAGVGNLGLQDQRAALRWVNKHISAFGGDPSKVTIWGESAGSMSVFLQLYANNGDTEGLFRAAIMSSGFAPPVEDITDVQETYDFIVDQVGCSSADHTLACLQTVPAGTLLTAANAAPGGIPAFFPRAGGPLVAMPPMHLPAKGQIADVPFITGDTKDEGTVTSSDGIDVTTDEGFLDYIIQACFPRASRSDLSTLLQLYPSNPAAGSPFDTGDAFAYSPQYKRIAATKGDWLFHGPRRLFLDKVSAKRTAYNFLSARGNFPGLGAFHGTDLLNALEGGDMSDYFIRFVRHLDPNAETGVLWPSYDTISRSTLQFNEGSVPVSVAADDQRLAGTEALNRLSLRFPL</sequence>
<reference evidence="5 6" key="1">
    <citation type="journal article" date="2019" name="Nat. Ecol. Evol.">
        <title>Megaphylogeny resolves global patterns of mushroom evolution.</title>
        <authorList>
            <person name="Varga T."/>
            <person name="Krizsan K."/>
            <person name="Foldi C."/>
            <person name="Dima B."/>
            <person name="Sanchez-Garcia M."/>
            <person name="Sanchez-Ramirez S."/>
            <person name="Szollosi G.J."/>
            <person name="Szarkandi J.G."/>
            <person name="Papp V."/>
            <person name="Albert L."/>
            <person name="Andreopoulos W."/>
            <person name="Angelini C."/>
            <person name="Antonin V."/>
            <person name="Barry K.W."/>
            <person name="Bougher N.L."/>
            <person name="Buchanan P."/>
            <person name="Buyck B."/>
            <person name="Bense V."/>
            <person name="Catcheside P."/>
            <person name="Chovatia M."/>
            <person name="Cooper J."/>
            <person name="Damon W."/>
            <person name="Desjardin D."/>
            <person name="Finy P."/>
            <person name="Geml J."/>
            <person name="Haridas S."/>
            <person name="Hughes K."/>
            <person name="Justo A."/>
            <person name="Karasinski D."/>
            <person name="Kautmanova I."/>
            <person name="Kiss B."/>
            <person name="Kocsube S."/>
            <person name="Kotiranta H."/>
            <person name="LaButti K.M."/>
            <person name="Lechner B.E."/>
            <person name="Liimatainen K."/>
            <person name="Lipzen A."/>
            <person name="Lukacs Z."/>
            <person name="Mihaltcheva S."/>
            <person name="Morgado L.N."/>
            <person name="Niskanen T."/>
            <person name="Noordeloos M.E."/>
            <person name="Ohm R.A."/>
            <person name="Ortiz-Santana B."/>
            <person name="Ovrebo C."/>
            <person name="Racz N."/>
            <person name="Riley R."/>
            <person name="Savchenko A."/>
            <person name="Shiryaev A."/>
            <person name="Soop K."/>
            <person name="Spirin V."/>
            <person name="Szebenyi C."/>
            <person name="Tomsovsky M."/>
            <person name="Tulloss R.E."/>
            <person name="Uehling J."/>
            <person name="Grigoriev I.V."/>
            <person name="Vagvolgyi C."/>
            <person name="Papp T."/>
            <person name="Martin F.M."/>
            <person name="Miettinen O."/>
            <person name="Hibbett D.S."/>
            <person name="Nagy L.G."/>
        </authorList>
    </citation>
    <scope>NUCLEOTIDE SEQUENCE [LARGE SCALE GENOMIC DNA]</scope>
    <source>
        <strain evidence="5 6">HHB13444</strain>
    </source>
</reference>
<keyword evidence="2 3" id="KW-0378">Hydrolase</keyword>
<evidence type="ECO:0000259" key="4">
    <source>
        <dbReference type="Pfam" id="PF00135"/>
    </source>
</evidence>
<dbReference type="PROSITE" id="PS00122">
    <property type="entry name" value="CARBOXYLESTERASE_B_1"/>
    <property type="match status" value="1"/>
</dbReference>
<organism evidence="5 6">
    <name type="scientific">Polyporus arcularius HHB13444</name>
    <dbReference type="NCBI Taxonomy" id="1314778"/>
    <lineage>
        <taxon>Eukaryota</taxon>
        <taxon>Fungi</taxon>
        <taxon>Dikarya</taxon>
        <taxon>Basidiomycota</taxon>
        <taxon>Agaricomycotina</taxon>
        <taxon>Agaricomycetes</taxon>
        <taxon>Polyporales</taxon>
        <taxon>Polyporaceae</taxon>
        <taxon>Polyporus</taxon>
    </lineage>
</organism>
<accession>A0A5C3PFZ6</accession>
<dbReference type="EC" id="3.1.1.-" evidence="3"/>
<protein>
    <recommendedName>
        <fullName evidence="3">Carboxylic ester hydrolase</fullName>
        <ecNumber evidence="3">3.1.1.-</ecNumber>
    </recommendedName>
</protein>
<feature type="chain" id="PRO_5022992113" description="Carboxylic ester hydrolase" evidence="3">
    <location>
        <begin position="24"/>
        <end position="554"/>
    </location>
</feature>
<evidence type="ECO:0000256" key="2">
    <source>
        <dbReference type="ARBA" id="ARBA00022801"/>
    </source>
</evidence>
<dbReference type="InterPro" id="IPR019826">
    <property type="entry name" value="Carboxylesterase_B_AS"/>
</dbReference>
<evidence type="ECO:0000313" key="6">
    <source>
        <dbReference type="Proteomes" id="UP000308197"/>
    </source>
</evidence>
<dbReference type="InParanoid" id="A0A5C3PFZ6"/>
<keyword evidence="6" id="KW-1185">Reference proteome</keyword>
<dbReference type="InterPro" id="IPR050309">
    <property type="entry name" value="Type-B_Carboxylest/Lipase"/>
</dbReference>
<dbReference type="PANTHER" id="PTHR11559">
    <property type="entry name" value="CARBOXYLESTERASE"/>
    <property type="match status" value="1"/>
</dbReference>
<feature type="signal peptide" evidence="3">
    <location>
        <begin position="1"/>
        <end position="23"/>
    </location>
</feature>
<dbReference type="Proteomes" id="UP000308197">
    <property type="component" value="Unassembled WGS sequence"/>
</dbReference>
<evidence type="ECO:0000313" key="5">
    <source>
        <dbReference type="EMBL" id="TFK88162.1"/>
    </source>
</evidence>
<evidence type="ECO:0000256" key="1">
    <source>
        <dbReference type="ARBA" id="ARBA00005964"/>
    </source>
</evidence>
<dbReference type="Pfam" id="PF00135">
    <property type="entry name" value="COesterase"/>
    <property type="match status" value="1"/>
</dbReference>
<dbReference type="STRING" id="1314778.A0A5C3PFZ6"/>
<keyword evidence="3" id="KW-0732">Signal</keyword>
<dbReference type="GO" id="GO:0016787">
    <property type="term" value="F:hydrolase activity"/>
    <property type="evidence" value="ECO:0007669"/>
    <property type="project" value="UniProtKB-KW"/>
</dbReference>
<evidence type="ECO:0000256" key="3">
    <source>
        <dbReference type="RuleBase" id="RU361235"/>
    </source>
</evidence>
<name>A0A5C3PFZ6_9APHY</name>
<dbReference type="AlphaFoldDB" id="A0A5C3PFZ6"/>
<gene>
    <name evidence="5" type="ORF">K466DRAFT_585764</name>
</gene>
<dbReference type="SUPFAM" id="SSF53474">
    <property type="entry name" value="alpha/beta-Hydrolases"/>
    <property type="match status" value="1"/>
</dbReference>
<feature type="domain" description="Carboxylesterase type B" evidence="4">
    <location>
        <begin position="38"/>
        <end position="526"/>
    </location>
</feature>